<evidence type="ECO:0000313" key="2">
    <source>
        <dbReference type="Proteomes" id="UP001172457"/>
    </source>
</evidence>
<accession>A0AA38TZF7</accession>
<keyword evidence="2" id="KW-1185">Reference proteome</keyword>
<gene>
    <name evidence="1" type="ORF">OSB04_008900</name>
</gene>
<sequence>MNNVIKQPNNYFCWNDRDEGLVPSSIARLWENNNKGTGVFISHNVNSRIKNKPRRKSYNKGAVYKPVGIEGLGEFMSRSIGPVHGCGGLVGACLDPDTLETRS</sequence>
<organism evidence="1 2">
    <name type="scientific">Centaurea solstitialis</name>
    <name type="common">yellow star-thistle</name>
    <dbReference type="NCBI Taxonomy" id="347529"/>
    <lineage>
        <taxon>Eukaryota</taxon>
        <taxon>Viridiplantae</taxon>
        <taxon>Streptophyta</taxon>
        <taxon>Embryophyta</taxon>
        <taxon>Tracheophyta</taxon>
        <taxon>Spermatophyta</taxon>
        <taxon>Magnoliopsida</taxon>
        <taxon>eudicotyledons</taxon>
        <taxon>Gunneridae</taxon>
        <taxon>Pentapetalae</taxon>
        <taxon>asterids</taxon>
        <taxon>campanulids</taxon>
        <taxon>Asterales</taxon>
        <taxon>Asteraceae</taxon>
        <taxon>Carduoideae</taxon>
        <taxon>Cardueae</taxon>
        <taxon>Centaureinae</taxon>
        <taxon>Centaurea</taxon>
    </lineage>
</organism>
<evidence type="ECO:0000313" key="1">
    <source>
        <dbReference type="EMBL" id="KAJ9563740.1"/>
    </source>
</evidence>
<dbReference type="EMBL" id="JARYMX010000002">
    <property type="protein sequence ID" value="KAJ9563740.1"/>
    <property type="molecule type" value="Genomic_DNA"/>
</dbReference>
<dbReference type="AlphaFoldDB" id="A0AA38TZF7"/>
<protein>
    <submittedName>
        <fullName evidence="1">Uncharacterized protein</fullName>
    </submittedName>
</protein>
<name>A0AA38TZF7_9ASTR</name>
<proteinExistence type="predicted"/>
<reference evidence="1" key="1">
    <citation type="submission" date="2023-03" db="EMBL/GenBank/DDBJ databases">
        <title>Chromosome-scale reference genome and RAD-based genetic map of yellow starthistle (Centaurea solstitialis) reveal putative structural variation and QTLs associated with invader traits.</title>
        <authorList>
            <person name="Reatini B."/>
            <person name="Cang F.A."/>
            <person name="Jiang Q."/>
            <person name="Mckibben M.T.W."/>
            <person name="Barker M.S."/>
            <person name="Rieseberg L.H."/>
            <person name="Dlugosch K.M."/>
        </authorList>
    </citation>
    <scope>NUCLEOTIDE SEQUENCE</scope>
    <source>
        <strain evidence="1">CAN-66</strain>
        <tissue evidence="1">Leaf</tissue>
    </source>
</reference>
<comment type="caution">
    <text evidence="1">The sequence shown here is derived from an EMBL/GenBank/DDBJ whole genome shotgun (WGS) entry which is preliminary data.</text>
</comment>
<dbReference type="Proteomes" id="UP001172457">
    <property type="component" value="Chromosome 2"/>
</dbReference>